<evidence type="ECO:0008006" key="5">
    <source>
        <dbReference type="Google" id="ProtNLM"/>
    </source>
</evidence>
<comment type="caution">
    <text evidence="4">The sequence shown here is derived from an EMBL/GenBank/DDBJ whole genome shotgun (WGS) entry which is preliminary data.</text>
</comment>
<dbReference type="Pfam" id="PF00023">
    <property type="entry name" value="Ank"/>
    <property type="match status" value="1"/>
</dbReference>
<sequence length="489" mass="56421">MSNSINDILSQLSKPIEELARDAWISPEWVSSFVDWVTNDNIHPVISMTKGSFCDILPFAGHLSWNADSSHFEDLISHLKSRWLTILCEAIEKEKNPDALLPAWCTSLHFSFVFPNDLTLSKKLLLAWANPNICGDFSRTALHLWVLSWDIELVEMMLEKWAEPNARDLKWETPLHYAIEKKDSRMIELLKNSLKYRLYLGELYEAFETSLNFVSGKWHEYVTVMQAAWGDVETKHYWDNLIYNFIWQDLKLVKALIKAWARIDPLSMSHLTPLIKAAKVWDLAGAKCLLEAHANIRAIDTEWRTPSQVAMDHWNPEIAKDINSVFIKSELLDSLKQFWFEQNAAMIESSGDLNATEQGTWETIIHKLSSSSENSWLLEKCLDCWGNPNNSAQALFGSPLMIAAATWNYLWAEILLKKGADPNVTTIREWIIWWISIVGPVDAAKIADLAGHKKLSKLIRSDKWYIKKWFISDIKKLFGHSSWDIWLEM</sequence>
<dbReference type="PANTHER" id="PTHR24198">
    <property type="entry name" value="ANKYRIN REPEAT AND PROTEIN KINASE DOMAIN-CONTAINING PROTEIN"/>
    <property type="match status" value="1"/>
</dbReference>
<dbReference type="Gene3D" id="1.25.40.20">
    <property type="entry name" value="Ankyrin repeat-containing domain"/>
    <property type="match status" value="2"/>
</dbReference>
<gene>
    <name evidence="4" type="ORF">ACD_2C00027G0008</name>
</gene>
<reference evidence="4" key="1">
    <citation type="journal article" date="2012" name="Science">
        <title>Fermentation, hydrogen, and sulfur metabolism in multiple uncultivated bacterial phyla.</title>
        <authorList>
            <person name="Wrighton K.C."/>
            <person name="Thomas B.C."/>
            <person name="Sharon I."/>
            <person name="Miller C.S."/>
            <person name="Castelle C.J."/>
            <person name="VerBerkmoes N.C."/>
            <person name="Wilkins M.J."/>
            <person name="Hettich R.L."/>
            <person name="Lipton M.S."/>
            <person name="Williams K.H."/>
            <person name="Long P.E."/>
            <person name="Banfield J.F."/>
        </authorList>
    </citation>
    <scope>NUCLEOTIDE SEQUENCE [LARGE SCALE GENOMIC DNA]</scope>
</reference>
<dbReference type="SUPFAM" id="SSF48403">
    <property type="entry name" value="Ankyrin repeat"/>
    <property type="match status" value="1"/>
</dbReference>
<evidence type="ECO:0000256" key="3">
    <source>
        <dbReference type="PROSITE-ProRule" id="PRU00023"/>
    </source>
</evidence>
<proteinExistence type="predicted"/>
<dbReference type="SMART" id="SM00248">
    <property type="entry name" value="ANK"/>
    <property type="match status" value="4"/>
</dbReference>
<dbReference type="InterPro" id="IPR002110">
    <property type="entry name" value="Ankyrin_rpt"/>
</dbReference>
<name>K2H2Z4_9BACT</name>
<accession>K2H2Z4</accession>
<dbReference type="AlphaFoldDB" id="K2H2Z4"/>
<protein>
    <recommendedName>
        <fullName evidence="5">Ankyrin repeat protein</fullName>
    </recommendedName>
</protein>
<keyword evidence="1" id="KW-0677">Repeat</keyword>
<keyword evidence="2 3" id="KW-0040">ANK repeat</keyword>
<evidence type="ECO:0000256" key="2">
    <source>
        <dbReference type="ARBA" id="ARBA00023043"/>
    </source>
</evidence>
<dbReference type="PANTHER" id="PTHR24198:SF165">
    <property type="entry name" value="ANKYRIN REPEAT-CONTAINING PROTEIN-RELATED"/>
    <property type="match status" value="1"/>
</dbReference>
<evidence type="ECO:0000256" key="1">
    <source>
        <dbReference type="ARBA" id="ARBA00022737"/>
    </source>
</evidence>
<evidence type="ECO:0000313" key="4">
    <source>
        <dbReference type="EMBL" id="EKE30195.1"/>
    </source>
</evidence>
<feature type="repeat" description="ANK" evidence="3">
    <location>
        <begin position="137"/>
        <end position="169"/>
    </location>
</feature>
<dbReference type="InterPro" id="IPR036770">
    <property type="entry name" value="Ankyrin_rpt-contain_sf"/>
</dbReference>
<dbReference type="Pfam" id="PF12796">
    <property type="entry name" value="Ank_2"/>
    <property type="match status" value="1"/>
</dbReference>
<organism evidence="4">
    <name type="scientific">uncultured bacterium</name>
    <name type="common">gcode 4</name>
    <dbReference type="NCBI Taxonomy" id="1234023"/>
    <lineage>
        <taxon>Bacteria</taxon>
        <taxon>environmental samples</taxon>
    </lineage>
</organism>
<dbReference type="EMBL" id="AMFJ01000027">
    <property type="protein sequence ID" value="EKE30195.1"/>
    <property type="molecule type" value="Genomic_DNA"/>
</dbReference>
<dbReference type="PROSITE" id="PS50088">
    <property type="entry name" value="ANK_REPEAT"/>
    <property type="match status" value="1"/>
</dbReference>